<evidence type="ECO:0000256" key="1">
    <source>
        <dbReference type="ARBA" id="ARBA00022574"/>
    </source>
</evidence>
<evidence type="ECO:0000313" key="5">
    <source>
        <dbReference type="Proteomes" id="UP000091914"/>
    </source>
</evidence>
<dbReference type="Pfam" id="PF00400">
    <property type="entry name" value="WD40"/>
    <property type="match status" value="2"/>
</dbReference>
<feature type="repeat" description="WD" evidence="3">
    <location>
        <begin position="238"/>
        <end position="274"/>
    </location>
</feature>
<dbReference type="AlphaFoldDB" id="A0A1A0VWV1"/>
<dbReference type="InterPro" id="IPR015943">
    <property type="entry name" value="WD40/YVTN_repeat-like_dom_sf"/>
</dbReference>
<gene>
    <name evidence="4" type="ORF">A5760_25815</name>
</gene>
<dbReference type="PANTHER" id="PTHR19848:SF8">
    <property type="entry name" value="F-BOX AND WD REPEAT DOMAIN CONTAINING 7"/>
    <property type="match status" value="1"/>
</dbReference>
<evidence type="ECO:0000256" key="3">
    <source>
        <dbReference type="PROSITE-ProRule" id="PRU00221"/>
    </source>
</evidence>
<dbReference type="InterPro" id="IPR001680">
    <property type="entry name" value="WD40_rpt"/>
</dbReference>
<dbReference type="SUPFAM" id="SSF69322">
    <property type="entry name" value="Tricorn protease domain 2"/>
    <property type="match status" value="1"/>
</dbReference>
<dbReference type="Gene3D" id="2.130.10.10">
    <property type="entry name" value="YVTN repeat-like/Quinoprotein amine dehydrogenase"/>
    <property type="match status" value="2"/>
</dbReference>
<protein>
    <recommendedName>
        <fullName evidence="6">WD40 repeat domain-containing protein</fullName>
    </recommendedName>
</protein>
<evidence type="ECO:0000313" key="4">
    <source>
        <dbReference type="EMBL" id="OBB87708.1"/>
    </source>
</evidence>
<dbReference type="PANTHER" id="PTHR19848">
    <property type="entry name" value="WD40 REPEAT PROTEIN"/>
    <property type="match status" value="1"/>
</dbReference>
<dbReference type="PROSITE" id="PS50082">
    <property type="entry name" value="WD_REPEATS_2"/>
    <property type="match status" value="1"/>
</dbReference>
<keyword evidence="1 3" id="KW-0853">WD repeat</keyword>
<accession>A0A1A0VWV1</accession>
<dbReference type="EMBL" id="LZSX01000014">
    <property type="protein sequence ID" value="OBB87708.1"/>
    <property type="molecule type" value="Genomic_DNA"/>
</dbReference>
<evidence type="ECO:0000256" key="2">
    <source>
        <dbReference type="ARBA" id="ARBA00022737"/>
    </source>
</evidence>
<comment type="caution">
    <text evidence="4">The sequence shown here is derived from an EMBL/GenBank/DDBJ whole genome shotgun (WGS) entry which is preliminary data.</text>
</comment>
<name>A0A1A0VWV1_9MYCO</name>
<keyword evidence="2" id="KW-0677">Repeat</keyword>
<reference evidence="4 5" key="1">
    <citation type="submission" date="2016-06" db="EMBL/GenBank/DDBJ databases">
        <authorList>
            <person name="Kjaerup R.B."/>
            <person name="Dalgaard T.S."/>
            <person name="Juul-Madsen H.R."/>
        </authorList>
    </citation>
    <scope>NUCLEOTIDE SEQUENCE [LARGE SCALE GENOMIC DNA]</scope>
    <source>
        <strain evidence="4 5">852002-51834_SCH5396731</strain>
    </source>
</reference>
<proteinExistence type="predicted"/>
<organism evidence="4 5">
    <name type="scientific">Mycobacterium colombiense</name>
    <dbReference type="NCBI Taxonomy" id="339268"/>
    <lineage>
        <taxon>Bacteria</taxon>
        <taxon>Bacillati</taxon>
        <taxon>Actinomycetota</taxon>
        <taxon>Actinomycetes</taxon>
        <taxon>Mycobacteriales</taxon>
        <taxon>Mycobacteriaceae</taxon>
        <taxon>Mycobacterium</taxon>
        <taxon>Mycobacterium avium complex (MAC)</taxon>
    </lineage>
</organism>
<evidence type="ECO:0008006" key="6">
    <source>
        <dbReference type="Google" id="ProtNLM"/>
    </source>
</evidence>
<sequence length="325" mass="34352">MLCVSVAGDRVIIGGSEGTIVVADAEGRAQLRLRFDDFALAMAASPDGTRLAVGGNQRLVVFDLADGSVVADHPHRWCSCLAWAPRTGDLAANDGRLARVYTGQGRLRWTSPPLQSTVAGLAWMRADGRRLAAAAYQGVKIFEPGTDRMVQRLAAPGAIAGIAIPPNGRWVVGGSQDATLHGWNVRDGSDFQMSGFPRTVSRLAFESSGRWMCCDAGDAIVCWDFSGSGPTGRDGLIAEAHRDDVTALAWVPTGAFAPILVSGDAAGEVALWRLGPSSRPGGRIRPFWRTATGDPVGAIAATRGRIFSGHRSGVTRCFLSDPCRP</sequence>
<dbReference type="SMART" id="SM00320">
    <property type="entry name" value="WD40"/>
    <property type="match status" value="5"/>
</dbReference>
<dbReference type="Proteomes" id="UP000091914">
    <property type="component" value="Unassembled WGS sequence"/>
</dbReference>